<accession>A0A0F9M495</accession>
<dbReference type="PANTHER" id="PTHR40048:SF1">
    <property type="entry name" value="RHAMNOSYL O-METHYLTRANSFERASE"/>
    <property type="match status" value="1"/>
</dbReference>
<dbReference type="AlphaFoldDB" id="A0A0F9M495"/>
<sequence>MDIEKMINEVRKLYKLQQIIPEWTWFLEQIEKTKPKVIIEIGMASGASSLCLSYFTEHLISIDSSVPRNQDVFHNIKQNCKFDFVSGNSNEKKTISKVINFLNGKEVDVLFIDGDHSYDGAKEDFNRYKKLVKPGGIIGIHDIAISKYHIKNGCYVFQLWNKIKKQYPSCCSEKAIKYWGGIGLVKLPITNNI</sequence>
<keyword evidence="2" id="KW-0808">Transferase</keyword>
<protein>
    <recommendedName>
        <fullName evidence="4">Methyltransferase domain-containing protein</fullName>
    </recommendedName>
</protein>
<gene>
    <name evidence="3" type="ORF">LCGC14_1505190</name>
</gene>
<dbReference type="GO" id="GO:0008168">
    <property type="term" value="F:methyltransferase activity"/>
    <property type="evidence" value="ECO:0007669"/>
    <property type="project" value="UniProtKB-KW"/>
</dbReference>
<dbReference type="PANTHER" id="PTHR40048">
    <property type="entry name" value="RHAMNOSYL O-METHYLTRANSFERASE"/>
    <property type="match status" value="1"/>
</dbReference>
<dbReference type="InterPro" id="IPR029063">
    <property type="entry name" value="SAM-dependent_MTases_sf"/>
</dbReference>
<organism evidence="3">
    <name type="scientific">marine sediment metagenome</name>
    <dbReference type="NCBI Taxonomy" id="412755"/>
    <lineage>
        <taxon>unclassified sequences</taxon>
        <taxon>metagenomes</taxon>
        <taxon>ecological metagenomes</taxon>
    </lineage>
</organism>
<comment type="caution">
    <text evidence="3">The sequence shown here is derived from an EMBL/GenBank/DDBJ whole genome shotgun (WGS) entry which is preliminary data.</text>
</comment>
<evidence type="ECO:0008006" key="4">
    <source>
        <dbReference type="Google" id="ProtNLM"/>
    </source>
</evidence>
<evidence type="ECO:0000313" key="3">
    <source>
        <dbReference type="EMBL" id="KKM64057.1"/>
    </source>
</evidence>
<evidence type="ECO:0000256" key="1">
    <source>
        <dbReference type="ARBA" id="ARBA00022603"/>
    </source>
</evidence>
<dbReference type="GO" id="GO:0005886">
    <property type="term" value="C:plasma membrane"/>
    <property type="evidence" value="ECO:0007669"/>
    <property type="project" value="TreeGrafter"/>
</dbReference>
<keyword evidence="1" id="KW-0489">Methyltransferase</keyword>
<dbReference type="EMBL" id="LAZR01010977">
    <property type="protein sequence ID" value="KKM64057.1"/>
    <property type="molecule type" value="Genomic_DNA"/>
</dbReference>
<name>A0A0F9M495_9ZZZZ</name>
<dbReference type="Pfam" id="PF13578">
    <property type="entry name" value="Methyltransf_24"/>
    <property type="match status" value="1"/>
</dbReference>
<dbReference type="SUPFAM" id="SSF53335">
    <property type="entry name" value="S-adenosyl-L-methionine-dependent methyltransferases"/>
    <property type="match status" value="1"/>
</dbReference>
<evidence type="ECO:0000256" key="2">
    <source>
        <dbReference type="ARBA" id="ARBA00022679"/>
    </source>
</evidence>
<reference evidence="3" key="1">
    <citation type="journal article" date="2015" name="Nature">
        <title>Complex archaea that bridge the gap between prokaryotes and eukaryotes.</title>
        <authorList>
            <person name="Spang A."/>
            <person name="Saw J.H."/>
            <person name="Jorgensen S.L."/>
            <person name="Zaremba-Niedzwiedzka K."/>
            <person name="Martijn J."/>
            <person name="Lind A.E."/>
            <person name="van Eijk R."/>
            <person name="Schleper C."/>
            <person name="Guy L."/>
            <person name="Ettema T.J."/>
        </authorList>
    </citation>
    <scope>NUCLEOTIDE SEQUENCE</scope>
</reference>
<dbReference type="GO" id="GO:0032259">
    <property type="term" value="P:methylation"/>
    <property type="evidence" value="ECO:0007669"/>
    <property type="project" value="UniProtKB-KW"/>
</dbReference>
<dbReference type="Gene3D" id="3.40.50.150">
    <property type="entry name" value="Vaccinia Virus protein VP39"/>
    <property type="match status" value="1"/>
</dbReference>
<proteinExistence type="predicted"/>